<dbReference type="PANTHER" id="PTHR47837">
    <property type="entry name" value="GTP PYROPHOSPHOKINASE YJBM"/>
    <property type="match status" value="1"/>
</dbReference>
<dbReference type="EMBL" id="JACHWX010000024">
    <property type="protein sequence ID" value="MBB3058740.1"/>
    <property type="molecule type" value="Genomic_DNA"/>
</dbReference>
<dbReference type="InterPro" id="IPR043519">
    <property type="entry name" value="NT_sf"/>
</dbReference>
<sequence>MITLDDFDANFEEFSSVLEAHASFLKDVKNTLELLCDANPEIFRRPPDARPKKVGSIIRKLNTDNISKDRLFEGLCNIEDIAGARLTIATQDQYCLAEELIKKSLTTIGEIELKKRWRKDEHANGYCADHYIIKKHSNRAIKCEIQVRTLTHDLWAVFTHYESYKSNERVENSRADEIKNYSRLMDVSDYYAKLIKDRKIQEANEFHKKNSPVDSHNNILTVDELQEILFEEEATISKSKIDVIKLCDLLRGLSTYQIFTLNDLKETLGNAPFKSALLEIISEVNKEKGTEHKMDILDAFPIIFKCRNTNKTEFRNGDITRSMRIIIKGYVSAWKLEMEINDRIDNITFERDDSE</sequence>
<dbReference type="InterPro" id="IPR007685">
    <property type="entry name" value="RelA_SpoT"/>
</dbReference>
<dbReference type="InterPro" id="IPR052366">
    <property type="entry name" value="GTP_Pyrophosphokinase"/>
</dbReference>
<dbReference type="GO" id="GO:0015969">
    <property type="term" value="P:guanosine tetraphosphate metabolic process"/>
    <property type="evidence" value="ECO:0007669"/>
    <property type="project" value="InterPro"/>
</dbReference>
<protein>
    <submittedName>
        <fullName evidence="2">PpGpp synthetase/RelA/SpoT-type nucleotidyltransferase</fullName>
    </submittedName>
</protein>
<dbReference type="AlphaFoldDB" id="A0A839SPI1"/>
<dbReference type="CDD" id="cd05399">
    <property type="entry name" value="NT_Rel-Spo_like"/>
    <property type="match status" value="1"/>
</dbReference>
<dbReference type="SUPFAM" id="SSF81301">
    <property type="entry name" value="Nucleotidyltransferase"/>
    <property type="match status" value="1"/>
</dbReference>
<evidence type="ECO:0000313" key="3">
    <source>
        <dbReference type="Proteomes" id="UP000539265"/>
    </source>
</evidence>
<dbReference type="Proteomes" id="UP000539265">
    <property type="component" value="Unassembled WGS sequence"/>
</dbReference>
<dbReference type="GO" id="GO:0016740">
    <property type="term" value="F:transferase activity"/>
    <property type="evidence" value="ECO:0007669"/>
    <property type="project" value="UniProtKB-KW"/>
</dbReference>
<organism evidence="2 3">
    <name type="scientific">Mucilaginibacter gotjawali</name>
    <dbReference type="NCBI Taxonomy" id="1550579"/>
    <lineage>
        <taxon>Bacteria</taxon>
        <taxon>Pseudomonadati</taxon>
        <taxon>Bacteroidota</taxon>
        <taxon>Sphingobacteriia</taxon>
        <taxon>Sphingobacteriales</taxon>
        <taxon>Sphingobacteriaceae</taxon>
        <taxon>Mucilaginibacter</taxon>
    </lineage>
</organism>
<keyword evidence="3" id="KW-1185">Reference proteome</keyword>
<evidence type="ECO:0000313" key="2">
    <source>
        <dbReference type="EMBL" id="MBB3058740.1"/>
    </source>
</evidence>
<name>A0A839SPI1_9SPHI</name>
<feature type="domain" description="RelA/SpoT" evidence="1">
    <location>
        <begin position="49"/>
        <end position="170"/>
    </location>
</feature>
<proteinExistence type="predicted"/>
<gene>
    <name evidence="2" type="ORF">FHS11_005198</name>
</gene>
<dbReference type="PANTHER" id="PTHR47837:SF1">
    <property type="entry name" value="GTP PYROPHOSPHOKINASE YJBM"/>
    <property type="match status" value="1"/>
</dbReference>
<dbReference type="RefSeq" id="WP_183476375.1">
    <property type="nucleotide sequence ID" value="NZ_JACHWX010000024.1"/>
</dbReference>
<evidence type="ECO:0000259" key="1">
    <source>
        <dbReference type="SMART" id="SM00954"/>
    </source>
</evidence>
<dbReference type="Gene3D" id="3.30.460.10">
    <property type="entry name" value="Beta Polymerase, domain 2"/>
    <property type="match status" value="1"/>
</dbReference>
<reference evidence="2" key="1">
    <citation type="submission" date="2020-08" db="EMBL/GenBank/DDBJ databases">
        <title>Genomic Encyclopedia of Type Strains, Phase III (KMG-III): the genomes of soil and plant-associated and newly described type strains.</title>
        <authorList>
            <person name="Whitman W."/>
        </authorList>
    </citation>
    <scope>NUCLEOTIDE SEQUENCE [LARGE SCALE GENOMIC DNA]</scope>
    <source>
        <strain evidence="2">CECT 8628</strain>
    </source>
</reference>
<accession>A0A839SPI1</accession>
<comment type="caution">
    <text evidence="2">The sequence shown here is derived from an EMBL/GenBank/DDBJ whole genome shotgun (WGS) entry which is preliminary data.</text>
</comment>
<dbReference type="Pfam" id="PF04607">
    <property type="entry name" value="RelA_SpoT"/>
    <property type="match status" value="1"/>
</dbReference>
<dbReference type="SMART" id="SM00954">
    <property type="entry name" value="RelA_SpoT"/>
    <property type="match status" value="1"/>
</dbReference>